<name>A0AAD4Q943_9AGAM</name>
<feature type="signal peptide" evidence="1">
    <location>
        <begin position="1"/>
        <end position="25"/>
    </location>
</feature>
<dbReference type="AlphaFoldDB" id="A0AAD4Q943"/>
<proteinExistence type="predicted"/>
<reference evidence="2" key="1">
    <citation type="submission" date="2022-01" db="EMBL/GenBank/DDBJ databases">
        <title>Comparative genomics reveals a dynamic genome evolution in the ectomycorrhizal milk-cap (Lactarius) mushrooms.</title>
        <authorList>
            <consortium name="DOE Joint Genome Institute"/>
            <person name="Lebreton A."/>
            <person name="Tang N."/>
            <person name="Kuo A."/>
            <person name="LaButti K."/>
            <person name="Drula E."/>
            <person name="Barry K."/>
            <person name="Clum A."/>
            <person name="Lipzen A."/>
            <person name="Mousain D."/>
            <person name="Ng V."/>
            <person name="Wang R."/>
            <person name="Wang X."/>
            <person name="Dai Y."/>
            <person name="Henrissat B."/>
            <person name="Grigoriev I.V."/>
            <person name="Guerin-Laguette A."/>
            <person name="Yu F."/>
            <person name="Martin F.M."/>
        </authorList>
    </citation>
    <scope>NUCLEOTIDE SEQUENCE</scope>
    <source>
        <strain evidence="2">QP</strain>
    </source>
</reference>
<protein>
    <submittedName>
        <fullName evidence="2">Uncharacterized protein</fullName>
    </submittedName>
</protein>
<feature type="chain" id="PRO_5041955972" evidence="1">
    <location>
        <begin position="26"/>
        <end position="95"/>
    </location>
</feature>
<sequence length="95" mass="9953">MTVTLSVLSHLTITLLASSLRTLHAWCLGSSPSYRIPPLPLLLPSVSVPSSFPLSATPSPYSPSHVRAIAAFIPLFADISLALLAVPLPPLSLPS</sequence>
<keyword evidence="3" id="KW-1185">Reference proteome</keyword>
<accession>A0AAD4Q943</accession>
<dbReference type="Proteomes" id="UP001201163">
    <property type="component" value="Unassembled WGS sequence"/>
</dbReference>
<organism evidence="2 3">
    <name type="scientific">Lactarius akahatsu</name>
    <dbReference type="NCBI Taxonomy" id="416441"/>
    <lineage>
        <taxon>Eukaryota</taxon>
        <taxon>Fungi</taxon>
        <taxon>Dikarya</taxon>
        <taxon>Basidiomycota</taxon>
        <taxon>Agaricomycotina</taxon>
        <taxon>Agaricomycetes</taxon>
        <taxon>Russulales</taxon>
        <taxon>Russulaceae</taxon>
        <taxon>Lactarius</taxon>
    </lineage>
</organism>
<dbReference type="EMBL" id="JAKELL010000112">
    <property type="protein sequence ID" value="KAH8981645.1"/>
    <property type="molecule type" value="Genomic_DNA"/>
</dbReference>
<gene>
    <name evidence="2" type="ORF">EDB92DRAFT_1896785</name>
</gene>
<evidence type="ECO:0000313" key="3">
    <source>
        <dbReference type="Proteomes" id="UP001201163"/>
    </source>
</evidence>
<comment type="caution">
    <text evidence="2">The sequence shown here is derived from an EMBL/GenBank/DDBJ whole genome shotgun (WGS) entry which is preliminary data.</text>
</comment>
<evidence type="ECO:0000313" key="2">
    <source>
        <dbReference type="EMBL" id="KAH8981645.1"/>
    </source>
</evidence>
<keyword evidence="1" id="KW-0732">Signal</keyword>
<evidence type="ECO:0000256" key="1">
    <source>
        <dbReference type="SAM" id="SignalP"/>
    </source>
</evidence>